<evidence type="ECO:0000313" key="4">
    <source>
        <dbReference type="EMBL" id="QHC02422.1"/>
    </source>
</evidence>
<feature type="binding site" evidence="3">
    <location>
        <position position="92"/>
    </location>
    <ligand>
        <name>Zn(2+)</name>
        <dbReference type="ChEBI" id="CHEBI:29105"/>
    </ligand>
</feature>
<feature type="binding site" evidence="3">
    <location>
        <position position="95"/>
    </location>
    <ligand>
        <name>Zn(2+)</name>
        <dbReference type="ChEBI" id="CHEBI:29105"/>
    </ligand>
</feature>
<dbReference type="InParanoid" id="A0A7L4YTN7"/>
<dbReference type="FunCoup" id="A0A7L4YTN7">
    <property type="interactions" value="85"/>
</dbReference>
<feature type="binding site" evidence="3">
    <location>
        <position position="41"/>
    </location>
    <ligand>
        <name>Zn(2+)</name>
        <dbReference type="ChEBI" id="CHEBI:29105"/>
    </ligand>
</feature>
<dbReference type="PANTHER" id="PTHR11002:SF79">
    <property type="entry name" value="CARBONIC ANHYDRASE 2"/>
    <property type="match status" value="1"/>
</dbReference>
<dbReference type="SMART" id="SM00947">
    <property type="entry name" value="Pro_CA"/>
    <property type="match status" value="1"/>
</dbReference>
<dbReference type="InterPro" id="IPR001765">
    <property type="entry name" value="Carbonic_anhydrase"/>
</dbReference>
<evidence type="ECO:0000313" key="5">
    <source>
        <dbReference type="Proteomes" id="UP000463857"/>
    </source>
</evidence>
<evidence type="ECO:0000256" key="2">
    <source>
        <dbReference type="ARBA" id="ARBA00024993"/>
    </source>
</evidence>
<comment type="function">
    <text evidence="2">Catalyzes the reversible hydration of carbon dioxide to form bicarbonate.</text>
</comment>
<keyword evidence="5" id="KW-1185">Reference proteome</keyword>
<dbReference type="KEGG" id="eke:EK0264_12395"/>
<dbReference type="Proteomes" id="UP000463857">
    <property type="component" value="Chromosome"/>
</dbReference>
<dbReference type="AlphaFoldDB" id="A0A7L4YTN7"/>
<dbReference type="Pfam" id="PF00484">
    <property type="entry name" value="Pro_CA"/>
    <property type="match status" value="1"/>
</dbReference>
<dbReference type="PANTHER" id="PTHR11002">
    <property type="entry name" value="CARBONIC ANHYDRASE"/>
    <property type="match status" value="1"/>
</dbReference>
<comment type="cofactor">
    <cofactor evidence="3">
        <name>Zn(2+)</name>
        <dbReference type="ChEBI" id="CHEBI:29105"/>
    </cofactor>
    <text evidence="3">Binds 1 zinc ion per subunit.</text>
</comment>
<comment type="similarity">
    <text evidence="1">Belongs to the beta-class carbonic anhydrase family.</text>
</comment>
<evidence type="ECO:0000256" key="1">
    <source>
        <dbReference type="ARBA" id="ARBA00006217"/>
    </source>
</evidence>
<protein>
    <submittedName>
        <fullName evidence="4">Carbonic anhydrase</fullName>
    </submittedName>
</protein>
<dbReference type="OrthoDB" id="8968066at2"/>
<keyword evidence="3" id="KW-0862">Zinc</keyword>
<dbReference type="InterPro" id="IPR036874">
    <property type="entry name" value="Carbonic_anhydrase_sf"/>
</dbReference>
<dbReference type="EMBL" id="CP047156">
    <property type="protein sequence ID" value="QHC02422.1"/>
    <property type="molecule type" value="Genomic_DNA"/>
</dbReference>
<keyword evidence="3" id="KW-0479">Metal-binding</keyword>
<evidence type="ECO:0000256" key="3">
    <source>
        <dbReference type="PIRSR" id="PIRSR601765-1"/>
    </source>
</evidence>
<dbReference type="GO" id="GO:0008270">
    <property type="term" value="F:zinc ion binding"/>
    <property type="evidence" value="ECO:0007669"/>
    <property type="project" value="InterPro"/>
</dbReference>
<gene>
    <name evidence="4" type="ORF">EK0264_12395</name>
</gene>
<name>A0A7L4YTN7_9ACTN</name>
<dbReference type="SUPFAM" id="SSF53056">
    <property type="entry name" value="beta-carbonic anhydrase, cab"/>
    <property type="match status" value="1"/>
</dbReference>
<proteinExistence type="inferred from homology"/>
<reference evidence="4 5" key="1">
    <citation type="journal article" date="2018" name="Int. J. Syst. Evol. Microbiol.">
        <title>Epidermidibacterium keratini gen. nov., sp. nov., a member of the family Sporichthyaceae, isolated from keratin epidermis.</title>
        <authorList>
            <person name="Lee D.G."/>
            <person name="Trujillo M.E."/>
            <person name="Kang S."/>
            <person name="Nam J.J."/>
            <person name="Kim Y.J."/>
        </authorList>
    </citation>
    <scope>NUCLEOTIDE SEQUENCE [LARGE SCALE GENOMIC DNA]</scope>
    <source>
        <strain evidence="4 5">EPI-7</strain>
    </source>
</reference>
<dbReference type="Gene3D" id="3.40.1050.10">
    <property type="entry name" value="Carbonic anhydrase"/>
    <property type="match status" value="1"/>
</dbReference>
<dbReference type="GO" id="GO:0004089">
    <property type="term" value="F:carbonate dehydratase activity"/>
    <property type="evidence" value="ECO:0007669"/>
    <property type="project" value="InterPro"/>
</dbReference>
<organism evidence="4 5">
    <name type="scientific">Epidermidibacterium keratini</name>
    <dbReference type="NCBI Taxonomy" id="1891644"/>
    <lineage>
        <taxon>Bacteria</taxon>
        <taxon>Bacillati</taxon>
        <taxon>Actinomycetota</taxon>
        <taxon>Actinomycetes</taxon>
        <taxon>Sporichthyales</taxon>
        <taxon>Sporichthyaceae</taxon>
        <taxon>Epidermidibacterium</taxon>
    </lineage>
</organism>
<sequence length="192" mass="19835">MLDGNHRFANDLASEISHDASKRASLSEGQAPFALVFGCSDSRAAAELIFDQGLGELFVVRTAGHVVDPGVLGSIEFGVEVLGAALIVVLGHDSCGAVVATMNAVDSGELPGGYLRDIVERVLPSTLAVAAEDGELTTGSVVAEHVLQTSRLLADRSQVLARAIDDGKLAIVGATYQLAEGRVRAEGVIGEV</sequence>
<accession>A0A7L4YTN7</accession>
<feature type="binding site" evidence="3">
    <location>
        <position position="39"/>
    </location>
    <ligand>
        <name>Zn(2+)</name>
        <dbReference type="ChEBI" id="CHEBI:29105"/>
    </ligand>
</feature>